<organism evidence="1 2">
    <name type="scientific">Temnothorax curvispinosus</name>
    <dbReference type="NCBI Taxonomy" id="300111"/>
    <lineage>
        <taxon>Eukaryota</taxon>
        <taxon>Metazoa</taxon>
        <taxon>Ecdysozoa</taxon>
        <taxon>Arthropoda</taxon>
        <taxon>Hexapoda</taxon>
        <taxon>Insecta</taxon>
        <taxon>Pterygota</taxon>
        <taxon>Neoptera</taxon>
        <taxon>Endopterygota</taxon>
        <taxon>Hymenoptera</taxon>
        <taxon>Apocrita</taxon>
        <taxon>Aculeata</taxon>
        <taxon>Formicoidea</taxon>
        <taxon>Formicidae</taxon>
        <taxon>Myrmicinae</taxon>
        <taxon>Temnothorax</taxon>
    </lineage>
</organism>
<evidence type="ECO:0000313" key="2">
    <source>
        <dbReference type="RefSeq" id="XP_024882763.1"/>
    </source>
</evidence>
<evidence type="ECO:0000313" key="1">
    <source>
        <dbReference type="Proteomes" id="UP000504618"/>
    </source>
</evidence>
<dbReference type="Proteomes" id="UP000504618">
    <property type="component" value="Unplaced"/>
</dbReference>
<dbReference type="RefSeq" id="XP_024882763.1">
    <property type="nucleotide sequence ID" value="XM_025026995.1"/>
</dbReference>
<reference evidence="2" key="1">
    <citation type="submission" date="2025-08" db="UniProtKB">
        <authorList>
            <consortium name="RefSeq"/>
        </authorList>
    </citation>
    <scope>IDENTIFICATION</scope>
    <source>
        <tissue evidence="2">Whole body</tissue>
    </source>
</reference>
<sequence length="132" mass="15190">EKECSSITSKKYDNIVNLYLFLVGKQCNFFVWTEEFLHAHFVHVSFLDFSQDCDYAVKVIVHVGFLDFSEDCDYAVKVIVYVGKQYNFFFVWMKEFLHIHLLLTDLSSSSLLTVLCGKDDCACSFPGLLTGL</sequence>
<feature type="non-terminal residue" evidence="2">
    <location>
        <position position="1"/>
    </location>
</feature>
<protein>
    <submittedName>
        <fullName evidence="2">Uncharacterized protein LOC112461666</fullName>
    </submittedName>
</protein>
<name>A0A6J1QLG9_9HYME</name>
<proteinExistence type="predicted"/>
<accession>A0A6J1QLG9</accession>
<dbReference type="AlphaFoldDB" id="A0A6J1QLG9"/>
<dbReference type="GeneID" id="112461666"/>
<gene>
    <name evidence="2" type="primary">LOC112461666</name>
</gene>
<keyword evidence="1" id="KW-1185">Reference proteome</keyword>